<reference evidence="1" key="1">
    <citation type="journal article" date="2014" name="Antimicrob. Agents Chemother.">
        <title>The Novel Macrolide-Lincosamide-Streptogramin B Resistance Gene erm(44) Is Associated with a Prophage in Staphylococcus xylosus.</title>
        <authorList>
            <person name="Wipf J.R."/>
            <person name="Schwendener S."/>
            <person name="Perreten V."/>
        </authorList>
    </citation>
    <scope>NUCLEOTIDE SEQUENCE</scope>
    <source>
        <strain evidence="1">JW3659</strain>
    </source>
</reference>
<gene>
    <name evidence="1" type="primary">lp1</name>
</gene>
<sequence length="15" mass="1660">MCSSIAVVDYNSFHS</sequence>
<organism evidence="1">
    <name type="scientific">Staphylococcus xylosus</name>
    <dbReference type="NCBI Taxonomy" id="1288"/>
    <lineage>
        <taxon>Bacteria</taxon>
        <taxon>Bacillati</taxon>
        <taxon>Bacillota</taxon>
        <taxon>Bacilli</taxon>
        <taxon>Bacillales</taxon>
        <taxon>Staphylococcaceae</taxon>
        <taxon>Staphylococcus</taxon>
    </lineage>
</organism>
<dbReference type="EMBL" id="LK392593">
    <property type="protein sequence ID" value="CDS14984.1"/>
    <property type="molecule type" value="Genomic_DNA"/>
</dbReference>
<proteinExistence type="predicted"/>
<name>A0A077X5A2_STAXY</name>
<evidence type="ECO:0000313" key="1">
    <source>
        <dbReference type="EMBL" id="CDS14984.1"/>
    </source>
</evidence>
<protein>
    <submittedName>
        <fullName evidence="1">Leader peptide 1</fullName>
    </submittedName>
</protein>
<accession>A0A077X5A2</accession>